<name>A0AAJ1ICC7_9SPIO</name>
<gene>
    <name evidence="1" type="ORF">PQJ61_01850</name>
</gene>
<proteinExistence type="predicted"/>
<organism evidence="1 2">
    <name type="scientific">Candidatus Thalassospirochaeta sargassi</name>
    <dbReference type="NCBI Taxonomy" id="3119039"/>
    <lineage>
        <taxon>Bacteria</taxon>
        <taxon>Pseudomonadati</taxon>
        <taxon>Spirochaetota</taxon>
        <taxon>Spirochaetia</taxon>
        <taxon>Spirochaetales</taxon>
        <taxon>Spirochaetaceae</taxon>
        <taxon>Candidatus Thalassospirochaeta</taxon>
    </lineage>
</organism>
<evidence type="ECO:0000313" key="2">
    <source>
        <dbReference type="Proteomes" id="UP001221217"/>
    </source>
</evidence>
<reference evidence="1 2" key="1">
    <citation type="submission" date="2022-12" db="EMBL/GenBank/DDBJ databases">
        <title>Metagenome assembled genome from gulf of manar.</title>
        <authorList>
            <person name="Kohli P."/>
            <person name="Pk S."/>
            <person name="Venkata Ramana C."/>
            <person name="Sasikala C."/>
        </authorList>
    </citation>
    <scope>NUCLEOTIDE SEQUENCE [LARGE SCALE GENOMIC DNA]</scope>
    <source>
        <strain evidence="1">JB008</strain>
    </source>
</reference>
<protein>
    <submittedName>
        <fullName evidence="1">Uncharacterized protein</fullName>
    </submittedName>
</protein>
<comment type="caution">
    <text evidence="1">The sequence shown here is derived from an EMBL/GenBank/DDBJ whole genome shotgun (WGS) entry which is preliminary data.</text>
</comment>
<sequence>MGNAITELIMFLEETIEKEKDPAELEELYRTLTTARRVEEHRRNLVCV</sequence>
<evidence type="ECO:0000313" key="1">
    <source>
        <dbReference type="EMBL" id="MDC7225489.1"/>
    </source>
</evidence>
<dbReference type="Proteomes" id="UP001221217">
    <property type="component" value="Unassembled WGS sequence"/>
</dbReference>
<dbReference type="AlphaFoldDB" id="A0AAJ1ICC7"/>
<dbReference type="EMBL" id="JAQQAL010000007">
    <property type="protein sequence ID" value="MDC7225489.1"/>
    <property type="molecule type" value="Genomic_DNA"/>
</dbReference>
<accession>A0AAJ1ICC7</accession>